<feature type="compositionally biased region" description="Basic and acidic residues" evidence="1">
    <location>
        <begin position="1074"/>
        <end position="1083"/>
    </location>
</feature>
<comment type="caution">
    <text evidence="3">The sequence shown here is derived from an EMBL/GenBank/DDBJ whole genome shotgun (WGS) entry which is preliminary data.</text>
</comment>
<dbReference type="GO" id="GO:0008270">
    <property type="term" value="F:zinc ion binding"/>
    <property type="evidence" value="ECO:0007669"/>
    <property type="project" value="InterPro"/>
</dbReference>
<dbReference type="GO" id="GO:0003676">
    <property type="term" value="F:nucleic acid binding"/>
    <property type="evidence" value="ECO:0007669"/>
    <property type="project" value="InterPro"/>
</dbReference>
<feature type="region of interest" description="Disordered" evidence="1">
    <location>
        <begin position="309"/>
        <end position="351"/>
    </location>
</feature>
<sequence>MDTASNYRSILDVKADALPYNIVKKTGIPPYIPVNKLLSVLQACATMENEALRKQIHCHVQKVSLDLIVYVSKALMDVYVKCGFIEVTYSSVLRGCASLTVLELGIQIHSLIIKTMKYSIISGPVMVTWHSNSTWAIRGLNPYNYHLSEIRLSIEESLSGGVMKEPLSDGLKGNERTFEWWTQRVDTMPATTDPINTTNTTNVSQSVVDENLSQLLDSRGGSHVTNVLAFDKEDFTSWKVSDSDVKKEQRTSNEFMADLNAEYHERALLANQKRFYKRYGRVGSARKPLEKTKETCFACGKLGHFQKDYPSHKTSTPSYPSSNSSLNKFKPYTPSFNQTSSQNPSNHQKDYKGKYKGLKAEIAVLTKRIDDMTKGKNDERSTKIRAFMKIAEDEPSVGKADARLGQWVDITMKKVHRLLYMTDGDERKHVLYYTHVDPHYVEDQRNNLVSKCNLLKQEISLHKSELSNLKNIESYNCSLQNEVIRVNLENKSLKDEIIDLKKLWVRKVEGKRKSPPKRNLFHLFPLIGAAPFGTLERVISLSDLTLNMADLTLDTLDPKKTRPSVKVSPTYVIKKKTEKSPTDPKMEPSTTKMMKLSLLLPEEEMSMSLIFHLSIKKAMPVSLPRPPQVSIGSDEYSRYNWVFCLKKKSDTAECILSFIKKMENLNEVRVNELRSDNRTEFRNHKMEEFCDEKAKAFRVFNIRRQEMEETIHVTFSEDDEAISQSSTEDPPKFTKADNHPALNEPNQIESPDLLEPAEPQTNVILKLISDVQPSPTISPTAEVILQTLVPQDIWSREKHIELVNIIGEPLAGITTRSRIRDLYAASAFKCLYVNFLSKMEPKKLDEALEEEGWIIAMQEELNQFKRNKMDIKSAFFNGKILEEVYVLQPPGFESNEYSNHVCKLDKAIYGLKQAPRAWYLKGTPNLGLWYPKGSGFNLKAYSDSDYAGCNLDRKSTSGGCQILGGKLVFLWIKSQLADYNVLYDKESIFCDNTSTIAISNNPVLYSRIKHIDIRYHFIRDHVLKGDIELYFVPTDLQLADIFTKPLAESSFTRLVAELAKLSEEPEQSLIPPSRESKETTDLKTKKKKIPPSSKPKSPDKVRVIFLKKQVAKTQHAEVTVATADATKSLEASELAEEQGNHPSTTEAVKVLNQHVEEEKDVEFVTIKEVDKEQSLEITIVEQLFDEADKLNKVVQEPPESPYDTKSEIKVVKSFFACHISGLKAQTMHDSKETVDIYEGSKSDLQLMPDDDLRSVSGFHTADSDEFNAFNKLESPRFVLLQKELSKSLHKNIKRSIKLKVRKGLKEVQDKLSCCTSTMATNSQHVRDLRVMFKDMVSILEAAEVFKRANAKGEKWEKNNPGEQTSAQVVLNEKAMVVHNVEEKKEGIVFMEYDSDFTNQLFGTTSSKFSPTPPREPTPPRDPAKGKELPFYAVNSNKEATMKIIKGDNPLNLIVHPNFRLKSMGFSECLEVMDQAKKLGLPSPPVLATFRMTPKEKKRKRTQFLKEAFVTEDIRNLRVVDSEVMKGLSEYKALESNIRRIRVKDIVKEVEDYLKTYSSVGMDISWRETQYHLKARQKVI</sequence>
<dbReference type="Pfam" id="PF07727">
    <property type="entry name" value="RVT_2"/>
    <property type="match status" value="1"/>
</dbReference>
<dbReference type="InterPro" id="IPR036397">
    <property type="entry name" value="RNaseH_sf"/>
</dbReference>
<feature type="region of interest" description="Disordered" evidence="1">
    <location>
        <begin position="1403"/>
        <end position="1427"/>
    </location>
</feature>
<dbReference type="CDD" id="cd09272">
    <property type="entry name" value="RNase_HI_RT_Ty1"/>
    <property type="match status" value="1"/>
</dbReference>
<accession>A0A6L2MQ76</accession>
<feature type="domain" description="Reverse transcriptase Ty1/copia-type" evidence="2">
    <location>
        <begin position="867"/>
        <end position="921"/>
    </location>
</feature>
<evidence type="ECO:0000259" key="2">
    <source>
        <dbReference type="Pfam" id="PF07727"/>
    </source>
</evidence>
<gene>
    <name evidence="3" type="ORF">Tci_046492</name>
</gene>
<feature type="compositionally biased region" description="Polar residues" evidence="1">
    <location>
        <begin position="334"/>
        <end position="346"/>
    </location>
</feature>
<dbReference type="InterPro" id="IPR036875">
    <property type="entry name" value="Znf_CCHC_sf"/>
</dbReference>
<proteinExistence type="predicted"/>
<feature type="region of interest" description="Disordered" evidence="1">
    <location>
        <begin position="716"/>
        <end position="753"/>
    </location>
</feature>
<reference evidence="3" key="1">
    <citation type="journal article" date="2019" name="Sci. Rep.">
        <title>Draft genome of Tanacetum cinerariifolium, the natural source of mosquito coil.</title>
        <authorList>
            <person name="Yamashiro T."/>
            <person name="Shiraishi A."/>
            <person name="Satake H."/>
            <person name="Nakayama K."/>
        </authorList>
    </citation>
    <scope>NUCLEOTIDE SEQUENCE</scope>
</reference>
<organism evidence="3">
    <name type="scientific">Tanacetum cinerariifolium</name>
    <name type="common">Dalmatian daisy</name>
    <name type="synonym">Chrysanthemum cinerariifolium</name>
    <dbReference type="NCBI Taxonomy" id="118510"/>
    <lineage>
        <taxon>Eukaryota</taxon>
        <taxon>Viridiplantae</taxon>
        <taxon>Streptophyta</taxon>
        <taxon>Embryophyta</taxon>
        <taxon>Tracheophyta</taxon>
        <taxon>Spermatophyta</taxon>
        <taxon>Magnoliopsida</taxon>
        <taxon>eudicotyledons</taxon>
        <taxon>Gunneridae</taxon>
        <taxon>Pentapetalae</taxon>
        <taxon>asterids</taxon>
        <taxon>campanulids</taxon>
        <taxon>Asterales</taxon>
        <taxon>Asteraceae</taxon>
        <taxon>Asteroideae</taxon>
        <taxon>Anthemideae</taxon>
        <taxon>Anthemidinae</taxon>
        <taxon>Tanacetum</taxon>
    </lineage>
</organism>
<dbReference type="InterPro" id="IPR012337">
    <property type="entry name" value="RNaseH-like_sf"/>
</dbReference>
<dbReference type="Gene3D" id="3.30.420.10">
    <property type="entry name" value="Ribonuclease H-like superfamily/Ribonuclease H"/>
    <property type="match status" value="1"/>
</dbReference>
<protein>
    <recommendedName>
        <fullName evidence="2">Reverse transcriptase Ty1/copia-type domain-containing protein</fullName>
    </recommendedName>
</protein>
<dbReference type="InterPro" id="IPR013103">
    <property type="entry name" value="RVT_2"/>
</dbReference>
<feature type="compositionally biased region" description="Low complexity" evidence="1">
    <location>
        <begin position="314"/>
        <end position="325"/>
    </location>
</feature>
<feature type="compositionally biased region" description="Basic and acidic residues" evidence="1">
    <location>
        <begin position="729"/>
        <end position="738"/>
    </location>
</feature>
<evidence type="ECO:0000313" key="3">
    <source>
        <dbReference type="EMBL" id="GEU74514.1"/>
    </source>
</evidence>
<evidence type="ECO:0000256" key="1">
    <source>
        <dbReference type="SAM" id="MobiDB-lite"/>
    </source>
</evidence>
<feature type="region of interest" description="Disordered" evidence="1">
    <location>
        <begin position="1065"/>
        <end position="1099"/>
    </location>
</feature>
<dbReference type="EMBL" id="BKCJ010006900">
    <property type="protein sequence ID" value="GEU74514.1"/>
    <property type="molecule type" value="Genomic_DNA"/>
</dbReference>
<feature type="compositionally biased region" description="Basic and acidic residues" evidence="1">
    <location>
        <begin position="1417"/>
        <end position="1427"/>
    </location>
</feature>
<dbReference type="SUPFAM" id="SSF53098">
    <property type="entry name" value="Ribonuclease H-like"/>
    <property type="match status" value="1"/>
</dbReference>
<dbReference type="SUPFAM" id="SSF57756">
    <property type="entry name" value="Retrovirus zinc finger-like domains"/>
    <property type="match status" value="1"/>
</dbReference>
<name>A0A6L2MQ76_TANCI</name>
<dbReference type="PANTHER" id="PTHR11439:SF495">
    <property type="entry name" value="REVERSE TRANSCRIPTASE, RNA-DEPENDENT DNA POLYMERASE-RELATED"/>
    <property type="match status" value="1"/>
</dbReference>
<dbReference type="PANTHER" id="PTHR11439">
    <property type="entry name" value="GAG-POL-RELATED RETROTRANSPOSON"/>
    <property type="match status" value="1"/>
</dbReference>